<dbReference type="GO" id="GO:0008171">
    <property type="term" value="F:O-methyltransferase activity"/>
    <property type="evidence" value="ECO:0007669"/>
    <property type="project" value="InterPro"/>
</dbReference>
<dbReference type="AlphaFoldDB" id="A0A109MX28"/>
<evidence type="ECO:0000313" key="4">
    <source>
        <dbReference type="EMBL" id="KWW17558.1"/>
    </source>
</evidence>
<dbReference type="RefSeq" id="WP_061142699.1">
    <property type="nucleotide sequence ID" value="NZ_LNNH01000027.1"/>
</dbReference>
<evidence type="ECO:0000256" key="3">
    <source>
        <dbReference type="ARBA" id="ARBA00022691"/>
    </source>
</evidence>
<proteinExistence type="predicted"/>
<comment type="caution">
    <text evidence="4">The sequence shown here is derived from an EMBL/GenBank/DDBJ whole genome shotgun (WGS) entry which is preliminary data.</text>
</comment>
<accession>A0A109MX28</accession>
<dbReference type="EMBL" id="LNNH01000027">
    <property type="protein sequence ID" value="KWW17558.1"/>
    <property type="molecule type" value="Genomic_DNA"/>
</dbReference>
<dbReference type="PANTHER" id="PTHR10509:SF14">
    <property type="entry name" value="CAFFEOYL-COA O-METHYLTRANSFERASE 3-RELATED"/>
    <property type="match status" value="1"/>
</dbReference>
<keyword evidence="1 4" id="KW-0489">Methyltransferase</keyword>
<dbReference type="Proteomes" id="UP000064189">
    <property type="component" value="Unassembled WGS sequence"/>
</dbReference>
<dbReference type="SUPFAM" id="SSF53335">
    <property type="entry name" value="S-adenosyl-L-methionine-dependent methyltransferases"/>
    <property type="match status" value="1"/>
</dbReference>
<dbReference type="PROSITE" id="PS51682">
    <property type="entry name" value="SAM_OMT_I"/>
    <property type="match status" value="1"/>
</dbReference>
<dbReference type="InterPro" id="IPR050362">
    <property type="entry name" value="Cation-dep_OMT"/>
</dbReference>
<dbReference type="CDD" id="cd02440">
    <property type="entry name" value="AdoMet_MTases"/>
    <property type="match status" value="1"/>
</dbReference>
<dbReference type="Gene3D" id="3.40.50.150">
    <property type="entry name" value="Vaccinia Virus protein VP39"/>
    <property type="match status" value="1"/>
</dbReference>
<dbReference type="GO" id="GO:0008757">
    <property type="term" value="F:S-adenosylmethionine-dependent methyltransferase activity"/>
    <property type="evidence" value="ECO:0007669"/>
    <property type="project" value="TreeGrafter"/>
</dbReference>
<evidence type="ECO:0000256" key="1">
    <source>
        <dbReference type="ARBA" id="ARBA00022603"/>
    </source>
</evidence>
<dbReference type="Pfam" id="PF01596">
    <property type="entry name" value="Methyltransf_3"/>
    <property type="match status" value="1"/>
</dbReference>
<dbReference type="GO" id="GO:0032259">
    <property type="term" value="P:methylation"/>
    <property type="evidence" value="ECO:0007669"/>
    <property type="project" value="UniProtKB-KW"/>
</dbReference>
<evidence type="ECO:0000256" key="2">
    <source>
        <dbReference type="ARBA" id="ARBA00022679"/>
    </source>
</evidence>
<keyword evidence="3" id="KW-0949">S-adenosyl-L-methionine</keyword>
<keyword evidence="5" id="KW-1185">Reference proteome</keyword>
<dbReference type="PANTHER" id="PTHR10509">
    <property type="entry name" value="O-METHYLTRANSFERASE-RELATED"/>
    <property type="match status" value="1"/>
</dbReference>
<protein>
    <submittedName>
        <fullName evidence="4">Methyltransferase</fullName>
    </submittedName>
</protein>
<reference evidence="4 5" key="1">
    <citation type="submission" date="2015-11" db="EMBL/GenBank/DDBJ databases">
        <title>Genome Sequence of Bacillus simplex strain VanAntwerpen2.</title>
        <authorList>
            <person name="Couger M.B."/>
        </authorList>
    </citation>
    <scope>NUCLEOTIDE SEQUENCE [LARGE SCALE GENOMIC DNA]</scope>
    <source>
        <strain evidence="4 5">VanAntwerpen02</strain>
    </source>
</reference>
<keyword evidence="2 4" id="KW-0808">Transferase</keyword>
<dbReference type="InterPro" id="IPR002935">
    <property type="entry name" value="SAM_O-MeTrfase"/>
</dbReference>
<name>A0A109MX28_9BACI</name>
<evidence type="ECO:0000313" key="5">
    <source>
        <dbReference type="Proteomes" id="UP000064189"/>
    </source>
</evidence>
<sequence>MSEKIWNEVDLYFSNKLHTTDQIMDSILKANAEAGLPAIDVSPNQGKFLHLLARLTGAKSILEIGTLGGYSSVWLARALPENGRLITLEYEARHAKVAEANIKHAGLADKIKIIVGAALDTLPKLKEKGLSSFDLIFIDADKSNNPEYLKWALELSRPGTVIITDNVIRDGKVLAPDSDDPNVRGIRTFIDKLSQEPRIDSTVMQTVGMKGYDGFVIGVVKE</sequence>
<dbReference type="InterPro" id="IPR029063">
    <property type="entry name" value="SAM-dependent_MTases_sf"/>
</dbReference>
<organism evidence="4 5">
    <name type="scientific">Peribacillus simplex</name>
    <dbReference type="NCBI Taxonomy" id="1478"/>
    <lineage>
        <taxon>Bacteria</taxon>
        <taxon>Bacillati</taxon>
        <taxon>Bacillota</taxon>
        <taxon>Bacilli</taxon>
        <taxon>Bacillales</taxon>
        <taxon>Bacillaceae</taxon>
        <taxon>Peribacillus</taxon>
    </lineage>
</organism>
<gene>
    <name evidence="4" type="ORF">AS888_21275</name>
</gene>